<comment type="caution">
    <text evidence="1">The sequence shown here is derived from an EMBL/GenBank/DDBJ whole genome shotgun (WGS) entry which is preliminary data.</text>
</comment>
<sequence length="391" mass="45482">MLSRALLRSSSSSSSKVFSGVAVSTHHHSAIISLSSVNSIQKCSYKKHQFDEDELNLAEQNEHELTRPLRTFRNEERRLYKEAMAIKEATEKYKNAELKYDENGNPFLELPKEEPLSYDEYMAGLQAKESSPTYPWVLGVQVRQALYEVEKGAAASYVPLSKYHKEDLRVFQVAKKLGTIWQESDSKKPITSEDIESAFNLYKDHCERIKMMKSEYSLEYTRLLKVLINMVLVNRDYCQYAKQTLNASTKKYKRDVQGIEADIEAKLRDYESKQSDQDRLLMIHMPSYTIQSISKMGNILDAYENMIVQCVKLMYPERCSIYDMELCKKLLYICRTSTASSLVERRKELTDISKAHYDRDTLFHNAVVLCKESEQNERIVNEPYELERPIL</sequence>
<dbReference type="EMBL" id="PYSW02000026">
    <property type="protein sequence ID" value="KAG2381600.1"/>
    <property type="molecule type" value="Genomic_DNA"/>
</dbReference>
<name>A0AA88GPC6_NAELO</name>
<reference evidence="1 2" key="1">
    <citation type="journal article" date="2018" name="BMC Genomics">
        <title>The genome of Naegleria lovaniensis, the basis for a comparative approach to unravel pathogenicity factors of the human pathogenic amoeba N. fowleri.</title>
        <authorList>
            <person name="Liechti N."/>
            <person name="Schurch N."/>
            <person name="Bruggmann R."/>
            <person name="Wittwer M."/>
        </authorList>
    </citation>
    <scope>NUCLEOTIDE SEQUENCE [LARGE SCALE GENOMIC DNA]</scope>
    <source>
        <strain evidence="1 2">ATCC 30569</strain>
    </source>
</reference>
<dbReference type="GeneID" id="68098439"/>
<protein>
    <submittedName>
        <fullName evidence="1">Uncharacterized protein</fullName>
    </submittedName>
</protein>
<evidence type="ECO:0000313" key="1">
    <source>
        <dbReference type="EMBL" id="KAG2381600.1"/>
    </source>
</evidence>
<accession>A0AA88GPC6</accession>
<evidence type="ECO:0000313" key="2">
    <source>
        <dbReference type="Proteomes" id="UP000816034"/>
    </source>
</evidence>
<proteinExistence type="predicted"/>
<dbReference type="Proteomes" id="UP000816034">
    <property type="component" value="Unassembled WGS sequence"/>
</dbReference>
<dbReference type="RefSeq" id="XP_044547280.1">
    <property type="nucleotide sequence ID" value="XM_044695794.1"/>
</dbReference>
<keyword evidence="2" id="KW-1185">Reference proteome</keyword>
<organism evidence="1 2">
    <name type="scientific">Naegleria lovaniensis</name>
    <name type="common">Amoeba</name>
    <dbReference type="NCBI Taxonomy" id="51637"/>
    <lineage>
        <taxon>Eukaryota</taxon>
        <taxon>Discoba</taxon>
        <taxon>Heterolobosea</taxon>
        <taxon>Tetramitia</taxon>
        <taxon>Eutetramitia</taxon>
        <taxon>Vahlkampfiidae</taxon>
        <taxon>Naegleria</taxon>
    </lineage>
</organism>
<gene>
    <name evidence="1" type="ORF">C9374_005984</name>
</gene>
<dbReference type="AlphaFoldDB" id="A0AA88GPC6"/>